<sequence>MAPSLQFPYLLILTAAAGGLLFFPATSQTCRSQTFNQTNTRFANCTDLPTLRAQLHWTYDPSARPDPTLEVAFVATPAGPDGWIAWALNPTGSGMVGAQALAAFRGGADGSVVVRTYNISSKGPIAESPIAYGVLRRRGEYSGGEMRIFATLALPAGHAAELNQVWQVGAAVRNGVPARHEFSSENLGSRGILRLGGAAAAAPTPAGGGGTGGGRRVCAGGMGLYGGLVLLGVFLVL</sequence>
<evidence type="ECO:0000256" key="1">
    <source>
        <dbReference type="ARBA" id="ARBA00004370"/>
    </source>
</evidence>
<evidence type="ECO:0000256" key="2">
    <source>
        <dbReference type="ARBA" id="ARBA00022448"/>
    </source>
</evidence>
<dbReference type="Proteomes" id="UP001153555">
    <property type="component" value="Unassembled WGS sequence"/>
</dbReference>
<feature type="domain" description="DOMON" evidence="6">
    <location>
        <begin position="51"/>
        <end position="169"/>
    </location>
</feature>
<evidence type="ECO:0000313" key="7">
    <source>
        <dbReference type="EMBL" id="CAA0820670.1"/>
    </source>
</evidence>
<reference evidence="7" key="1">
    <citation type="submission" date="2019-12" db="EMBL/GenBank/DDBJ databases">
        <authorList>
            <person name="Scholes J."/>
        </authorList>
    </citation>
    <scope>NUCLEOTIDE SEQUENCE</scope>
</reference>
<dbReference type="InterPro" id="IPR045265">
    <property type="entry name" value="AIR12_DOMON"/>
</dbReference>
<dbReference type="OrthoDB" id="2419613at2759"/>
<keyword evidence="3" id="KW-0732">Signal</keyword>
<accession>A0A9N7R8T5</accession>
<dbReference type="PANTHER" id="PTHR23130:SF157">
    <property type="entry name" value="AUXIN-INDUCED IN ROOT CULTURES PROTEIN 12"/>
    <property type="match status" value="1"/>
</dbReference>
<evidence type="ECO:0000256" key="4">
    <source>
        <dbReference type="ARBA" id="ARBA00022982"/>
    </source>
</evidence>
<dbReference type="PROSITE" id="PS50836">
    <property type="entry name" value="DOMON"/>
    <property type="match status" value="1"/>
</dbReference>
<comment type="caution">
    <text evidence="7">The sequence shown here is derived from an EMBL/GenBank/DDBJ whole genome shotgun (WGS) entry which is preliminary data.</text>
</comment>
<gene>
    <name evidence="7" type="ORF">SHERM_18672</name>
</gene>
<dbReference type="GO" id="GO:0016020">
    <property type="term" value="C:membrane"/>
    <property type="evidence" value="ECO:0007669"/>
    <property type="project" value="UniProtKB-SubCell"/>
</dbReference>
<keyword evidence="4" id="KW-0249">Electron transport</keyword>
<keyword evidence="5" id="KW-0472">Membrane</keyword>
<protein>
    <submittedName>
        <fullName evidence="7">Auxin-responsive family protein</fullName>
    </submittedName>
</protein>
<dbReference type="Pfam" id="PF04526">
    <property type="entry name" value="DUF568"/>
    <property type="match status" value="1"/>
</dbReference>
<comment type="subcellular location">
    <subcellularLocation>
        <location evidence="1">Membrane</location>
    </subcellularLocation>
</comment>
<evidence type="ECO:0000256" key="5">
    <source>
        <dbReference type="ARBA" id="ARBA00023136"/>
    </source>
</evidence>
<dbReference type="InterPro" id="IPR005018">
    <property type="entry name" value="DOMON_domain"/>
</dbReference>
<name>A0A9N7R8T5_STRHE</name>
<keyword evidence="8" id="KW-1185">Reference proteome</keyword>
<evidence type="ECO:0000256" key="3">
    <source>
        <dbReference type="ARBA" id="ARBA00022729"/>
    </source>
</evidence>
<dbReference type="EMBL" id="CACSLK010020742">
    <property type="protein sequence ID" value="CAA0820670.1"/>
    <property type="molecule type" value="Genomic_DNA"/>
</dbReference>
<keyword evidence="2" id="KW-0813">Transport</keyword>
<organism evidence="7 8">
    <name type="scientific">Striga hermonthica</name>
    <name type="common">Purple witchweed</name>
    <name type="synonym">Buchnera hermonthica</name>
    <dbReference type="NCBI Taxonomy" id="68872"/>
    <lineage>
        <taxon>Eukaryota</taxon>
        <taxon>Viridiplantae</taxon>
        <taxon>Streptophyta</taxon>
        <taxon>Embryophyta</taxon>
        <taxon>Tracheophyta</taxon>
        <taxon>Spermatophyta</taxon>
        <taxon>Magnoliopsida</taxon>
        <taxon>eudicotyledons</taxon>
        <taxon>Gunneridae</taxon>
        <taxon>Pentapetalae</taxon>
        <taxon>asterids</taxon>
        <taxon>lamiids</taxon>
        <taxon>Lamiales</taxon>
        <taxon>Orobanchaceae</taxon>
        <taxon>Buchnereae</taxon>
        <taxon>Striga</taxon>
    </lineage>
</organism>
<evidence type="ECO:0000259" key="6">
    <source>
        <dbReference type="PROSITE" id="PS50836"/>
    </source>
</evidence>
<dbReference type="AlphaFoldDB" id="A0A9N7R8T5"/>
<proteinExistence type="predicted"/>
<dbReference type="PANTHER" id="PTHR23130">
    <property type="entry name" value="CYTOCHROME B561 AND DOMON DOMAIN-CONTAINING PROTEIN"/>
    <property type="match status" value="1"/>
</dbReference>
<dbReference type="CDD" id="cd09629">
    <property type="entry name" value="DOMON_CIL1_like"/>
    <property type="match status" value="1"/>
</dbReference>
<evidence type="ECO:0000313" key="8">
    <source>
        <dbReference type="Proteomes" id="UP001153555"/>
    </source>
</evidence>